<feature type="non-terminal residue" evidence="2">
    <location>
        <position position="1"/>
    </location>
</feature>
<comment type="caution">
    <text evidence="2">The sequence shown here is derived from an EMBL/GenBank/DDBJ whole genome shotgun (WGS) entry which is preliminary data.</text>
</comment>
<keyword evidence="1" id="KW-0175">Coiled coil</keyword>
<feature type="coiled-coil region" evidence="1">
    <location>
        <begin position="141"/>
        <end position="168"/>
    </location>
</feature>
<evidence type="ECO:0000313" key="2">
    <source>
        <dbReference type="EMBL" id="KAJ7026207.1"/>
    </source>
</evidence>
<protein>
    <submittedName>
        <fullName evidence="2">Uncharacterized protein</fullName>
    </submittedName>
</protein>
<proteinExistence type="predicted"/>
<evidence type="ECO:0000313" key="3">
    <source>
        <dbReference type="Proteomes" id="UP001218188"/>
    </source>
</evidence>
<dbReference type="EMBL" id="JARJCM010000142">
    <property type="protein sequence ID" value="KAJ7026207.1"/>
    <property type="molecule type" value="Genomic_DNA"/>
</dbReference>
<gene>
    <name evidence="2" type="ORF">C8F04DRAFT_896642</name>
</gene>
<reference evidence="2" key="1">
    <citation type="submission" date="2023-03" db="EMBL/GenBank/DDBJ databases">
        <title>Massive genome expansion in bonnet fungi (Mycena s.s.) driven by repeated elements and novel gene families across ecological guilds.</title>
        <authorList>
            <consortium name="Lawrence Berkeley National Laboratory"/>
            <person name="Harder C.B."/>
            <person name="Miyauchi S."/>
            <person name="Viragh M."/>
            <person name="Kuo A."/>
            <person name="Thoen E."/>
            <person name="Andreopoulos B."/>
            <person name="Lu D."/>
            <person name="Skrede I."/>
            <person name="Drula E."/>
            <person name="Henrissat B."/>
            <person name="Morin E."/>
            <person name="Kohler A."/>
            <person name="Barry K."/>
            <person name="LaButti K."/>
            <person name="Morin E."/>
            <person name="Salamov A."/>
            <person name="Lipzen A."/>
            <person name="Mereny Z."/>
            <person name="Hegedus B."/>
            <person name="Baldrian P."/>
            <person name="Stursova M."/>
            <person name="Weitz H."/>
            <person name="Taylor A."/>
            <person name="Grigoriev I.V."/>
            <person name="Nagy L.G."/>
            <person name="Martin F."/>
            <person name="Kauserud H."/>
        </authorList>
    </citation>
    <scope>NUCLEOTIDE SEQUENCE</scope>
    <source>
        <strain evidence="2">CBHHK200</strain>
    </source>
</reference>
<sequence length="196" mass="22075">LAALALVEYQLREAHAYENLDRLRHAIRTLNVNLEAKRAALHGTGANTRGQNYLKTLANDVKIAGSSYRTDREALLKLGLPEDDEALQPLLKEHLKGKDGKAQAAGQVKESDPWFWSVGRPSNMSEEDQADWSIELDRVKWFRYRALLERAKEEKETLEEEFSRAVLSFHKSAEIWRALATSAGGGGKRAYAEKQA</sequence>
<organism evidence="2 3">
    <name type="scientific">Mycena alexandri</name>
    <dbReference type="NCBI Taxonomy" id="1745969"/>
    <lineage>
        <taxon>Eukaryota</taxon>
        <taxon>Fungi</taxon>
        <taxon>Dikarya</taxon>
        <taxon>Basidiomycota</taxon>
        <taxon>Agaricomycotina</taxon>
        <taxon>Agaricomycetes</taxon>
        <taxon>Agaricomycetidae</taxon>
        <taxon>Agaricales</taxon>
        <taxon>Marasmiineae</taxon>
        <taxon>Mycenaceae</taxon>
        <taxon>Mycena</taxon>
    </lineage>
</organism>
<evidence type="ECO:0000256" key="1">
    <source>
        <dbReference type="SAM" id="Coils"/>
    </source>
</evidence>
<accession>A0AAD6SFE4</accession>
<dbReference type="AlphaFoldDB" id="A0AAD6SFE4"/>
<keyword evidence="3" id="KW-1185">Reference proteome</keyword>
<name>A0AAD6SFE4_9AGAR</name>
<dbReference type="Proteomes" id="UP001218188">
    <property type="component" value="Unassembled WGS sequence"/>
</dbReference>
<feature type="non-terminal residue" evidence="2">
    <location>
        <position position="196"/>
    </location>
</feature>